<feature type="domain" description="DUF2281" evidence="2">
    <location>
        <begin position="38"/>
        <end position="70"/>
    </location>
</feature>
<evidence type="ECO:0000256" key="1">
    <source>
        <dbReference type="ARBA" id="ARBA00009981"/>
    </source>
</evidence>
<reference evidence="4" key="1">
    <citation type="journal article" date="2015" name="Genome">
        <title>Whole Genome Sequence of the Non-Microcystin-Producing Microcystis aeruginosa Strain NIES-44.</title>
        <authorList>
            <person name="Okano K."/>
            <person name="Miyata N."/>
            <person name="Ozaki Y."/>
        </authorList>
    </citation>
    <scope>NUCLEOTIDE SEQUENCE [LARGE SCALE GENOMIC DNA]</scope>
    <source>
        <strain evidence="4">NIES-44</strain>
    </source>
</reference>
<dbReference type="Pfam" id="PF10047">
    <property type="entry name" value="DUF2281"/>
    <property type="match status" value="1"/>
</dbReference>
<gene>
    <name evidence="3" type="ORF">N44_00501</name>
</gene>
<proteinExistence type="inferred from homology"/>
<dbReference type="AlphaFoldDB" id="A0A0A1VRY1"/>
<protein>
    <recommendedName>
        <fullName evidence="2">DUF2281 domain-containing protein</fullName>
    </recommendedName>
</protein>
<dbReference type="PANTHER" id="PTHR35377:SF4">
    <property type="entry name" value="PREVENT-HOST-DEATH FAMILY PROTEIN"/>
    <property type="match status" value="1"/>
</dbReference>
<comment type="caution">
    <text evidence="3">The sequence shown here is derived from an EMBL/GenBank/DDBJ whole genome shotgun (WGS) entry which is preliminary data.</text>
</comment>
<dbReference type="Proteomes" id="UP000030321">
    <property type="component" value="Unassembled WGS sequence"/>
</dbReference>
<evidence type="ECO:0000313" key="3">
    <source>
        <dbReference type="EMBL" id="GAL92213.1"/>
    </source>
</evidence>
<comment type="similarity">
    <text evidence="1">Belongs to the phD/YefM antitoxin family.</text>
</comment>
<dbReference type="InterPro" id="IPR036165">
    <property type="entry name" value="YefM-like_sf"/>
</dbReference>
<evidence type="ECO:0000259" key="2">
    <source>
        <dbReference type="Pfam" id="PF10047"/>
    </source>
</evidence>
<dbReference type="RefSeq" id="WP_045357934.1">
    <property type="nucleotide sequence ID" value="NZ_BBPA01000019.1"/>
</dbReference>
<dbReference type="InterPro" id="IPR051416">
    <property type="entry name" value="phD-YefM_TA_antitoxins"/>
</dbReference>
<name>A0A0A1VRY1_MICAE</name>
<dbReference type="PANTHER" id="PTHR35377">
    <property type="entry name" value="ANTITOXIN VAPB49-RELATED-RELATED"/>
    <property type="match status" value="1"/>
</dbReference>
<dbReference type="SUPFAM" id="SSF143120">
    <property type="entry name" value="YefM-like"/>
    <property type="match status" value="1"/>
</dbReference>
<accession>A0A0A1VRY1</accession>
<dbReference type="Gene3D" id="3.40.1620.10">
    <property type="entry name" value="YefM-like domain"/>
    <property type="match status" value="1"/>
</dbReference>
<evidence type="ECO:0000313" key="4">
    <source>
        <dbReference type="Proteomes" id="UP000030321"/>
    </source>
</evidence>
<dbReference type="EMBL" id="BBPA01000019">
    <property type="protein sequence ID" value="GAL92213.1"/>
    <property type="molecule type" value="Genomic_DNA"/>
</dbReference>
<sequence>MTKLDISQAKSDLSKLLDLAINGEEIVIMQGDEPVAKISPIKRPLKRGSAKGKVWMSDDFDEPLEDFHNYRE</sequence>
<dbReference type="InterPro" id="IPR018739">
    <property type="entry name" value="DUF2281"/>
</dbReference>
<organism evidence="3 4">
    <name type="scientific">Microcystis aeruginosa NIES-44</name>
    <dbReference type="NCBI Taxonomy" id="449439"/>
    <lineage>
        <taxon>Bacteria</taxon>
        <taxon>Bacillati</taxon>
        <taxon>Cyanobacteriota</taxon>
        <taxon>Cyanophyceae</taxon>
        <taxon>Oscillatoriophycideae</taxon>
        <taxon>Chroococcales</taxon>
        <taxon>Microcystaceae</taxon>
        <taxon>Microcystis</taxon>
    </lineage>
</organism>